<keyword evidence="6" id="KW-0227">DNA damage</keyword>
<name>A0A1T4KNC6_9BACT</name>
<evidence type="ECO:0000256" key="12">
    <source>
        <dbReference type="ARBA" id="ARBA00023239"/>
    </source>
</evidence>
<comment type="catalytic activity">
    <reaction evidence="15">
        <text>2'-deoxyribonucleotide-(2'-deoxyribose 5'-phosphate)-2'-deoxyribonucleotide-DNA = a 3'-end 2'-deoxyribonucleotide-(2,3-dehydro-2,3-deoxyribose 5'-phosphate)-DNA + a 5'-end 5'-phospho-2'-deoxyribonucleoside-DNA + H(+)</text>
        <dbReference type="Rhea" id="RHEA:66592"/>
        <dbReference type="Rhea" id="RHEA-COMP:13180"/>
        <dbReference type="Rhea" id="RHEA-COMP:16897"/>
        <dbReference type="Rhea" id="RHEA-COMP:17067"/>
        <dbReference type="ChEBI" id="CHEBI:15378"/>
        <dbReference type="ChEBI" id="CHEBI:136412"/>
        <dbReference type="ChEBI" id="CHEBI:157695"/>
        <dbReference type="ChEBI" id="CHEBI:167181"/>
        <dbReference type="EC" id="4.2.99.18"/>
    </reaction>
</comment>
<dbReference type="AlphaFoldDB" id="A0A1T4KNC6"/>
<reference evidence="20" key="1">
    <citation type="submission" date="2017-02" db="EMBL/GenBank/DDBJ databases">
        <authorList>
            <person name="Varghese N."/>
            <person name="Submissions S."/>
        </authorList>
    </citation>
    <scope>NUCLEOTIDE SEQUENCE [LARGE SCALE GENOMIC DNA]</scope>
    <source>
        <strain evidence="20">ATCC 27862</strain>
    </source>
</reference>
<evidence type="ECO:0000256" key="9">
    <source>
        <dbReference type="ARBA" id="ARBA00022833"/>
    </source>
</evidence>
<dbReference type="InterPro" id="IPR015886">
    <property type="entry name" value="H2TH_FPG"/>
</dbReference>
<evidence type="ECO:0000256" key="11">
    <source>
        <dbReference type="ARBA" id="ARBA00023204"/>
    </source>
</evidence>
<dbReference type="OrthoDB" id="9800855at2"/>
<dbReference type="PANTHER" id="PTHR22993">
    <property type="entry name" value="FORMAMIDOPYRIMIDINE-DNA GLYCOSYLASE"/>
    <property type="match status" value="1"/>
</dbReference>
<evidence type="ECO:0000256" key="4">
    <source>
        <dbReference type="ARBA" id="ARBA00011245"/>
    </source>
</evidence>
<keyword evidence="8" id="KW-0378">Hydrolase</keyword>
<dbReference type="RefSeq" id="WP_078746875.1">
    <property type="nucleotide sequence ID" value="NZ_CP137850.1"/>
</dbReference>
<dbReference type="SMART" id="SM00898">
    <property type="entry name" value="Fapy_DNA_glyco"/>
    <property type="match status" value="1"/>
</dbReference>
<dbReference type="Proteomes" id="UP000190389">
    <property type="component" value="Unassembled WGS sequence"/>
</dbReference>
<evidence type="ECO:0000256" key="8">
    <source>
        <dbReference type="ARBA" id="ARBA00022801"/>
    </source>
</evidence>
<comment type="catalytic activity">
    <reaction evidence="1">
        <text>Hydrolysis of DNA containing ring-opened 7-methylguanine residues, releasing 2,6-diamino-4-hydroxy-5-(N-methyl)formamidopyrimidine.</text>
        <dbReference type="EC" id="3.2.2.23"/>
    </reaction>
</comment>
<dbReference type="GO" id="GO:0003690">
    <property type="term" value="F:double-stranded DNA binding"/>
    <property type="evidence" value="ECO:0007669"/>
    <property type="project" value="UniProtKB-ARBA"/>
</dbReference>
<evidence type="ECO:0000313" key="20">
    <source>
        <dbReference type="Proteomes" id="UP000190389"/>
    </source>
</evidence>
<keyword evidence="7 16" id="KW-0863">Zinc-finger</keyword>
<dbReference type="NCBIfam" id="TIGR00577">
    <property type="entry name" value="fpg"/>
    <property type="match status" value="1"/>
</dbReference>
<evidence type="ECO:0000256" key="3">
    <source>
        <dbReference type="ARBA" id="ARBA00009409"/>
    </source>
</evidence>
<comment type="cofactor">
    <cofactor evidence="2">
        <name>Zn(2+)</name>
        <dbReference type="ChEBI" id="CHEBI:29105"/>
    </cofactor>
</comment>
<dbReference type="InterPro" id="IPR000214">
    <property type="entry name" value="Znf_DNA_glyclase/AP_lyase"/>
</dbReference>
<evidence type="ECO:0000259" key="18">
    <source>
        <dbReference type="PROSITE" id="PS51068"/>
    </source>
</evidence>
<keyword evidence="20" id="KW-1185">Reference proteome</keyword>
<feature type="domain" description="Formamidopyrimidine-DNA glycosylase catalytic" evidence="18">
    <location>
        <begin position="2"/>
        <end position="123"/>
    </location>
</feature>
<feature type="domain" description="FPG-type" evidence="17">
    <location>
        <begin position="246"/>
        <end position="285"/>
    </location>
</feature>
<dbReference type="InterPro" id="IPR020629">
    <property type="entry name" value="FPG_Glyclase"/>
</dbReference>
<dbReference type="FunFam" id="1.10.8.50:FF:000003">
    <property type="entry name" value="Formamidopyrimidine-DNA glycosylase"/>
    <property type="match status" value="1"/>
</dbReference>
<dbReference type="PROSITE" id="PS51068">
    <property type="entry name" value="FPG_CAT"/>
    <property type="match status" value="1"/>
</dbReference>
<comment type="subunit">
    <text evidence="4">Monomer.</text>
</comment>
<evidence type="ECO:0000256" key="10">
    <source>
        <dbReference type="ARBA" id="ARBA00023125"/>
    </source>
</evidence>
<dbReference type="Pfam" id="PF06831">
    <property type="entry name" value="H2TH"/>
    <property type="match status" value="1"/>
</dbReference>
<dbReference type="SMART" id="SM01232">
    <property type="entry name" value="H2TH"/>
    <property type="match status" value="1"/>
</dbReference>
<dbReference type="Gene3D" id="3.20.190.10">
    <property type="entry name" value="MutM-like, N-terminal"/>
    <property type="match status" value="1"/>
</dbReference>
<dbReference type="InterPro" id="IPR010979">
    <property type="entry name" value="Ribosomal_uS13-like_H2TH"/>
</dbReference>
<evidence type="ECO:0000259" key="17">
    <source>
        <dbReference type="PROSITE" id="PS51066"/>
    </source>
</evidence>
<dbReference type="STRING" id="171291.SAMN02745154_00125"/>
<evidence type="ECO:0000256" key="14">
    <source>
        <dbReference type="ARBA" id="ARBA00023295"/>
    </source>
</evidence>
<keyword evidence="9" id="KW-0862">Zinc</keyword>
<dbReference type="InterPro" id="IPR035937">
    <property type="entry name" value="FPG_N"/>
</dbReference>
<dbReference type="CDD" id="cd08966">
    <property type="entry name" value="EcFpg-like_N"/>
    <property type="match status" value="1"/>
</dbReference>
<dbReference type="InterPro" id="IPR012319">
    <property type="entry name" value="FPG_cat"/>
</dbReference>
<accession>A0A1T4KNC6</accession>
<dbReference type="PANTHER" id="PTHR22993:SF9">
    <property type="entry name" value="FORMAMIDOPYRIMIDINE-DNA GLYCOSYLASE"/>
    <property type="match status" value="1"/>
</dbReference>
<dbReference type="GO" id="GO:0034039">
    <property type="term" value="F:8-oxo-7,8-dihydroguanine DNA N-glycosylase activity"/>
    <property type="evidence" value="ECO:0007669"/>
    <property type="project" value="TreeGrafter"/>
</dbReference>
<organism evidence="19 20">
    <name type="scientific">Mycoplasmopsis verecunda</name>
    <dbReference type="NCBI Taxonomy" id="171291"/>
    <lineage>
        <taxon>Bacteria</taxon>
        <taxon>Bacillati</taxon>
        <taxon>Mycoplasmatota</taxon>
        <taxon>Mycoplasmoidales</taxon>
        <taxon>Metamycoplasmataceae</taxon>
        <taxon>Mycoplasmopsis</taxon>
    </lineage>
</organism>
<dbReference type="SUPFAM" id="SSF46946">
    <property type="entry name" value="S13-like H2TH domain"/>
    <property type="match status" value="1"/>
</dbReference>
<keyword evidence="12 19" id="KW-0456">Lyase</keyword>
<evidence type="ECO:0000256" key="16">
    <source>
        <dbReference type="PROSITE-ProRule" id="PRU00391"/>
    </source>
</evidence>
<dbReference type="Gene3D" id="1.10.8.50">
    <property type="match status" value="1"/>
</dbReference>
<evidence type="ECO:0000256" key="2">
    <source>
        <dbReference type="ARBA" id="ARBA00001947"/>
    </source>
</evidence>
<dbReference type="GO" id="GO:0008270">
    <property type="term" value="F:zinc ion binding"/>
    <property type="evidence" value="ECO:0007669"/>
    <property type="project" value="UniProtKB-KW"/>
</dbReference>
<dbReference type="GO" id="GO:0006284">
    <property type="term" value="P:base-excision repair"/>
    <property type="evidence" value="ECO:0007669"/>
    <property type="project" value="InterPro"/>
</dbReference>
<evidence type="ECO:0000256" key="7">
    <source>
        <dbReference type="ARBA" id="ARBA00022771"/>
    </source>
</evidence>
<gene>
    <name evidence="19" type="ORF">SAMN02745154_00125</name>
</gene>
<dbReference type="NCBIfam" id="NF002211">
    <property type="entry name" value="PRK01103.1"/>
    <property type="match status" value="1"/>
</dbReference>
<dbReference type="Pfam" id="PF01149">
    <property type="entry name" value="Fapy_DNA_glyco"/>
    <property type="match status" value="1"/>
</dbReference>
<dbReference type="GO" id="GO:0140078">
    <property type="term" value="F:class I DNA-(apurinic or apyrimidinic site) endonuclease activity"/>
    <property type="evidence" value="ECO:0007669"/>
    <property type="project" value="UniProtKB-EC"/>
</dbReference>
<evidence type="ECO:0000256" key="1">
    <source>
        <dbReference type="ARBA" id="ARBA00001668"/>
    </source>
</evidence>
<comment type="similarity">
    <text evidence="3">Belongs to the FPG family.</text>
</comment>
<evidence type="ECO:0000256" key="13">
    <source>
        <dbReference type="ARBA" id="ARBA00023268"/>
    </source>
</evidence>
<evidence type="ECO:0000256" key="6">
    <source>
        <dbReference type="ARBA" id="ARBA00022763"/>
    </source>
</evidence>
<evidence type="ECO:0000256" key="15">
    <source>
        <dbReference type="ARBA" id="ARBA00044632"/>
    </source>
</evidence>
<dbReference type="EMBL" id="FUXF01000003">
    <property type="protein sequence ID" value="SJZ43873.1"/>
    <property type="molecule type" value="Genomic_DNA"/>
</dbReference>
<keyword evidence="14" id="KW-0326">Glycosidase</keyword>
<keyword evidence="5" id="KW-0479">Metal-binding</keyword>
<keyword evidence="10" id="KW-0238">DNA-binding</keyword>
<evidence type="ECO:0000313" key="19">
    <source>
        <dbReference type="EMBL" id="SJZ43873.1"/>
    </source>
</evidence>
<dbReference type="PROSITE" id="PS51066">
    <property type="entry name" value="ZF_FPG_2"/>
    <property type="match status" value="1"/>
</dbReference>
<keyword evidence="11" id="KW-0234">DNA repair</keyword>
<protein>
    <submittedName>
        <fullName evidence="19">DNA-(Apurinic or apyrimidinic site) lyase</fullName>
    </submittedName>
</protein>
<evidence type="ECO:0000256" key="5">
    <source>
        <dbReference type="ARBA" id="ARBA00022723"/>
    </source>
</evidence>
<proteinExistence type="inferred from homology"/>
<sequence length="289" mass="33093">MPEYPEVTVVTNTLNSLVSNCKITNVNIIKEKLIKNATAEEFKNFLINKIILNVKNYGKFIVFTFNDNSRMISHLRMSGKYFVWNPSNDNYFLSQTHNYMIFDLLNIYNKPLKLIYNDSRMFGSFEIIPANDNRDIYQIKNLGKLPLDVDVQALFNKIQKKNISIKSILLDQSLVLGIGNIYADEALHKAKINPMIKCNKITLHQLEELLQYAGEIMNNSIKMGGSSVHTYTSVNSQKGTYQNELKVYGKCGKLCSTCKKSKIKKVKLDYKQNGRGTSFCPNCQPEENE</sequence>
<dbReference type="GO" id="GO:0003684">
    <property type="term" value="F:damaged DNA binding"/>
    <property type="evidence" value="ECO:0007669"/>
    <property type="project" value="InterPro"/>
</dbReference>
<keyword evidence="13" id="KW-0511">Multifunctional enzyme</keyword>
<dbReference type="SUPFAM" id="SSF81624">
    <property type="entry name" value="N-terminal domain of MutM-like DNA repair proteins"/>
    <property type="match status" value="1"/>
</dbReference>
<dbReference type="SUPFAM" id="SSF57716">
    <property type="entry name" value="Glucocorticoid receptor-like (DNA-binding domain)"/>
    <property type="match status" value="1"/>
</dbReference>